<evidence type="ECO:0000256" key="1">
    <source>
        <dbReference type="SAM" id="Phobius"/>
    </source>
</evidence>
<protein>
    <submittedName>
        <fullName evidence="2">Uncharacterized protein</fullName>
    </submittedName>
</protein>
<feature type="non-terminal residue" evidence="2">
    <location>
        <position position="1"/>
    </location>
</feature>
<proteinExistence type="predicted"/>
<dbReference type="EMBL" id="LR031570">
    <property type="protein sequence ID" value="VDC72203.1"/>
    <property type="molecule type" value="Genomic_DNA"/>
</dbReference>
<accession>A0A3P5ZDJ5</accession>
<keyword evidence="1" id="KW-0812">Transmembrane</keyword>
<keyword evidence="1" id="KW-0472">Membrane</keyword>
<feature type="transmembrane region" description="Helical" evidence="1">
    <location>
        <begin position="21"/>
        <end position="38"/>
    </location>
</feature>
<organism evidence="2">
    <name type="scientific">Brassica campestris</name>
    <name type="common">Field mustard</name>
    <dbReference type="NCBI Taxonomy" id="3711"/>
    <lineage>
        <taxon>Eukaryota</taxon>
        <taxon>Viridiplantae</taxon>
        <taxon>Streptophyta</taxon>
        <taxon>Embryophyta</taxon>
        <taxon>Tracheophyta</taxon>
        <taxon>Spermatophyta</taxon>
        <taxon>Magnoliopsida</taxon>
        <taxon>eudicotyledons</taxon>
        <taxon>Gunneridae</taxon>
        <taxon>Pentapetalae</taxon>
        <taxon>rosids</taxon>
        <taxon>malvids</taxon>
        <taxon>Brassicales</taxon>
        <taxon>Brassicaceae</taxon>
        <taxon>Brassiceae</taxon>
        <taxon>Brassica</taxon>
    </lineage>
</organism>
<keyword evidence="1" id="KW-1133">Transmembrane helix</keyword>
<evidence type="ECO:0000313" key="2">
    <source>
        <dbReference type="EMBL" id="VDC72203.1"/>
    </source>
</evidence>
<gene>
    <name evidence="2" type="ORF">BRAA05T21917Z</name>
</gene>
<name>A0A3P5ZDJ5_BRACM</name>
<dbReference type="AlphaFoldDB" id="A0A3P5ZDJ5"/>
<reference evidence="2" key="1">
    <citation type="submission" date="2018-11" db="EMBL/GenBank/DDBJ databases">
        <authorList>
            <consortium name="Genoscope - CEA"/>
            <person name="William W."/>
        </authorList>
    </citation>
    <scope>NUCLEOTIDE SEQUENCE</scope>
</reference>
<sequence>TKNFHLTIKYLMKNIPYMDTWIKFAIFLISSTTVSVSSNSTLRL</sequence>